<dbReference type="InterPro" id="IPR019156">
    <property type="entry name" value="Ataxin-10_domain"/>
</dbReference>
<evidence type="ECO:0000313" key="9">
    <source>
        <dbReference type="EMBL" id="EKD03802.1"/>
    </source>
</evidence>
<dbReference type="eggNOG" id="KOG2676">
    <property type="taxonomic scope" value="Eukaryota"/>
</dbReference>
<evidence type="ECO:0000256" key="1">
    <source>
        <dbReference type="ARBA" id="ARBA00008384"/>
    </source>
</evidence>
<feature type="compositionally biased region" description="Low complexity" evidence="7">
    <location>
        <begin position="486"/>
        <end position="503"/>
    </location>
</feature>
<name>K1VWH6_TRIAC</name>
<dbReference type="InterPro" id="IPR016024">
    <property type="entry name" value="ARM-type_fold"/>
</dbReference>
<keyword evidence="3" id="KW-0131">Cell cycle</keyword>
<comment type="function">
    <text evidence="4">May play a role in the regulation of cytokinesis.</text>
</comment>
<protein>
    <recommendedName>
        <fullName evidence="5">Ataxin-10 homolog</fullName>
    </recommendedName>
    <alternativeName>
        <fullName evidence="6">Copper transport protein 86</fullName>
    </alternativeName>
</protein>
<dbReference type="InterPro" id="IPR011989">
    <property type="entry name" value="ARM-like"/>
</dbReference>
<proteinExistence type="inferred from homology"/>
<dbReference type="EMBL" id="AMBO01000240">
    <property type="protein sequence ID" value="EKD03802.1"/>
    <property type="molecule type" value="Genomic_DNA"/>
</dbReference>
<evidence type="ECO:0000256" key="6">
    <source>
        <dbReference type="ARBA" id="ARBA00044805"/>
    </source>
</evidence>
<evidence type="ECO:0000256" key="5">
    <source>
        <dbReference type="ARBA" id="ARBA00044801"/>
    </source>
</evidence>
<keyword evidence="10" id="KW-1185">Reference proteome</keyword>
<reference evidence="9 10" key="1">
    <citation type="journal article" date="2012" name="Eukaryot. Cell">
        <title>Genome sequence of the Trichosporon asahii environmental strain CBS 8904.</title>
        <authorList>
            <person name="Yang R.Y."/>
            <person name="Li H.T."/>
            <person name="Zhu H."/>
            <person name="Zhou G.P."/>
            <person name="Wang M."/>
            <person name="Wang L."/>
        </authorList>
    </citation>
    <scope>NUCLEOTIDE SEQUENCE [LARGE SCALE GENOMIC DNA]</scope>
    <source>
        <strain evidence="9 10">CBS 8904</strain>
    </source>
</reference>
<organism evidence="9 10">
    <name type="scientific">Trichosporon asahii var. asahii (strain CBS 8904)</name>
    <name type="common">Yeast</name>
    <dbReference type="NCBI Taxonomy" id="1220162"/>
    <lineage>
        <taxon>Eukaryota</taxon>
        <taxon>Fungi</taxon>
        <taxon>Dikarya</taxon>
        <taxon>Basidiomycota</taxon>
        <taxon>Agaricomycotina</taxon>
        <taxon>Tremellomycetes</taxon>
        <taxon>Trichosporonales</taxon>
        <taxon>Trichosporonaceae</taxon>
        <taxon>Trichosporon</taxon>
    </lineage>
</organism>
<dbReference type="SUPFAM" id="SSF48371">
    <property type="entry name" value="ARM repeat"/>
    <property type="match status" value="1"/>
</dbReference>
<dbReference type="Gene3D" id="1.25.10.10">
    <property type="entry name" value="Leucine-rich Repeat Variant"/>
    <property type="match status" value="1"/>
</dbReference>
<dbReference type="InParanoid" id="K1VWH6"/>
<evidence type="ECO:0000256" key="3">
    <source>
        <dbReference type="ARBA" id="ARBA00023306"/>
    </source>
</evidence>
<dbReference type="Proteomes" id="UP000006757">
    <property type="component" value="Unassembled WGS sequence"/>
</dbReference>
<sequence length="521" mass="55940">MDAKALQGALTPDSLRSTDSANAATKTIDNVARYVAQHLENIIAEINAAGKPVWEALGNLWPAVAESLDPSPKAPSAVSEEARVALAAATAKLERNLIAGLFENQQAALPHEPLIRRTIFDVTTFNRIEDEKLSMQSADALLAKYLTGGREDDVVIFLSVHVQANDRENLLSPTGVKWLAQLLGRLDDWVDCEDARFELAVGIVNRFIVRDLQSRLFSALGAPDQAGLTEPEEEITPSQTTLLKQLDAYLAQRADVAGTEQEEDGDNASPSPNAFLVPLFGRLAKYASASMKSGKDDARLPPVLIGLVLCTECLSSIVLSAQRRADAVKAAQKKGQNVSASAGGDEEIVAELKTDKFIGELVSVLQATDAFLPRVKPTAEENTTLPFQNVKRDLVRLLGLLAYDDTKVGDIVREKGGVETVLGMCETDERNHYLREHALLTVRNLMTGNPGNQAIIGKMAPIGLVGEDGELKPLPQRIKESHEKAASAANVPSSSAPQPASVQEVPETNAAAEQKAPETSA</sequence>
<dbReference type="InterPro" id="IPR051374">
    <property type="entry name" value="Ataxin-10/CTR86_families"/>
</dbReference>
<feature type="region of interest" description="Disordered" evidence="7">
    <location>
        <begin position="471"/>
        <end position="521"/>
    </location>
</feature>
<evidence type="ECO:0000256" key="7">
    <source>
        <dbReference type="SAM" id="MobiDB-lite"/>
    </source>
</evidence>
<dbReference type="Pfam" id="PF09759">
    <property type="entry name" value="Atx10homo_assoc"/>
    <property type="match status" value="1"/>
</dbReference>
<evidence type="ECO:0000313" key="10">
    <source>
        <dbReference type="Proteomes" id="UP000006757"/>
    </source>
</evidence>
<evidence type="ECO:0000256" key="2">
    <source>
        <dbReference type="ARBA" id="ARBA00022618"/>
    </source>
</evidence>
<evidence type="ECO:0000259" key="8">
    <source>
        <dbReference type="Pfam" id="PF09759"/>
    </source>
</evidence>
<gene>
    <name evidence="9" type="ORF">A1Q2_01815</name>
</gene>
<dbReference type="PANTHER" id="PTHR13255">
    <property type="entry name" value="ATAXIN-10"/>
    <property type="match status" value="1"/>
</dbReference>
<comment type="caution">
    <text evidence="9">The sequence shown here is derived from an EMBL/GenBank/DDBJ whole genome shotgun (WGS) entry which is preliminary data.</text>
</comment>
<keyword evidence="2" id="KW-0132">Cell division</keyword>
<dbReference type="HOGENOM" id="CLU_039868_0_0_1"/>
<dbReference type="GO" id="GO:0005829">
    <property type="term" value="C:cytosol"/>
    <property type="evidence" value="ECO:0007669"/>
    <property type="project" value="TreeGrafter"/>
</dbReference>
<dbReference type="GO" id="GO:0051301">
    <property type="term" value="P:cell division"/>
    <property type="evidence" value="ECO:0007669"/>
    <property type="project" value="UniProtKB-KW"/>
</dbReference>
<evidence type="ECO:0000256" key="4">
    <source>
        <dbReference type="ARBA" id="ARBA00044746"/>
    </source>
</evidence>
<dbReference type="PANTHER" id="PTHR13255:SF0">
    <property type="entry name" value="ATAXIN-10"/>
    <property type="match status" value="1"/>
</dbReference>
<accession>K1VWH6</accession>
<dbReference type="AlphaFoldDB" id="K1VWH6"/>
<comment type="similarity">
    <text evidence="1">Belongs to the ataxin-10 family.</text>
</comment>
<feature type="domain" description="Ataxin-10" evidence="8">
    <location>
        <begin position="390"/>
        <end position="473"/>
    </location>
</feature>
<dbReference type="OrthoDB" id="379794at2759"/>